<comment type="caution">
    <text evidence="2">The sequence shown here is derived from an EMBL/GenBank/DDBJ whole genome shotgun (WGS) entry which is preliminary data.</text>
</comment>
<dbReference type="SUPFAM" id="SSF88697">
    <property type="entry name" value="PUA domain-like"/>
    <property type="match status" value="1"/>
</dbReference>
<name>A0ABW5D9C6_9BACT</name>
<dbReference type="Gene3D" id="3.10.590.10">
    <property type="entry name" value="ph1033 like domains"/>
    <property type="match status" value="1"/>
</dbReference>
<dbReference type="InterPro" id="IPR047197">
    <property type="entry name" value="THYN1-like_EVE"/>
</dbReference>
<sequence length="154" mass="17661">MLNWLIKSEPDVFSIRDLEKVEQEPWSGVRNYQARNFMWRDMKVGELALFYHSNANPPGIAGVARVASAAYPDPTQFEKNGEYYDPKATEEKPRWYLVDFEHVATFDELLPLTVMKADDVLSEMLVCQKGTRLSITPVEDKHFNHVLDLAGVTI</sequence>
<dbReference type="Pfam" id="PF01878">
    <property type="entry name" value="EVE"/>
    <property type="match status" value="1"/>
</dbReference>
<keyword evidence="3" id="KW-1185">Reference proteome</keyword>
<dbReference type="PANTHER" id="PTHR14087">
    <property type="entry name" value="THYMOCYTE NUCLEAR PROTEIN 1"/>
    <property type="match status" value="1"/>
</dbReference>
<dbReference type="RefSeq" id="WP_386819429.1">
    <property type="nucleotide sequence ID" value="NZ_JBHUIT010000005.1"/>
</dbReference>
<protein>
    <submittedName>
        <fullName evidence="2">EVE domain-containing protein</fullName>
    </submittedName>
</protein>
<evidence type="ECO:0000259" key="1">
    <source>
        <dbReference type="Pfam" id="PF01878"/>
    </source>
</evidence>
<accession>A0ABW5D9C6</accession>
<dbReference type="PANTHER" id="PTHR14087:SF7">
    <property type="entry name" value="THYMOCYTE NUCLEAR PROTEIN 1"/>
    <property type="match status" value="1"/>
</dbReference>
<dbReference type="EMBL" id="JBHUIT010000005">
    <property type="protein sequence ID" value="MFD2256221.1"/>
    <property type="molecule type" value="Genomic_DNA"/>
</dbReference>
<gene>
    <name evidence="2" type="ORF">ACFSSA_06020</name>
</gene>
<proteinExistence type="predicted"/>
<evidence type="ECO:0000313" key="3">
    <source>
        <dbReference type="Proteomes" id="UP001597375"/>
    </source>
</evidence>
<reference evidence="3" key="1">
    <citation type="journal article" date="2019" name="Int. J. Syst. Evol. Microbiol.">
        <title>The Global Catalogue of Microorganisms (GCM) 10K type strain sequencing project: providing services to taxonomists for standard genome sequencing and annotation.</title>
        <authorList>
            <consortium name="The Broad Institute Genomics Platform"/>
            <consortium name="The Broad Institute Genome Sequencing Center for Infectious Disease"/>
            <person name="Wu L."/>
            <person name="Ma J."/>
        </authorList>
    </citation>
    <scope>NUCLEOTIDE SEQUENCE [LARGE SCALE GENOMIC DNA]</scope>
    <source>
        <strain evidence="3">CGMCC 4.7106</strain>
    </source>
</reference>
<organism evidence="2 3">
    <name type="scientific">Luteolibacter algae</name>
    <dbReference type="NCBI Taxonomy" id="454151"/>
    <lineage>
        <taxon>Bacteria</taxon>
        <taxon>Pseudomonadati</taxon>
        <taxon>Verrucomicrobiota</taxon>
        <taxon>Verrucomicrobiia</taxon>
        <taxon>Verrucomicrobiales</taxon>
        <taxon>Verrucomicrobiaceae</taxon>
        <taxon>Luteolibacter</taxon>
    </lineage>
</organism>
<feature type="domain" description="EVE" evidence="1">
    <location>
        <begin position="4"/>
        <end position="148"/>
    </location>
</feature>
<dbReference type="InterPro" id="IPR015947">
    <property type="entry name" value="PUA-like_sf"/>
</dbReference>
<dbReference type="InterPro" id="IPR052181">
    <property type="entry name" value="5hmC_binding"/>
</dbReference>
<dbReference type="CDD" id="cd21133">
    <property type="entry name" value="EVE"/>
    <property type="match status" value="1"/>
</dbReference>
<dbReference type="InterPro" id="IPR002740">
    <property type="entry name" value="EVE_domain"/>
</dbReference>
<evidence type="ECO:0000313" key="2">
    <source>
        <dbReference type="EMBL" id="MFD2256221.1"/>
    </source>
</evidence>
<dbReference type="Proteomes" id="UP001597375">
    <property type="component" value="Unassembled WGS sequence"/>
</dbReference>